<evidence type="ECO:0000313" key="4">
    <source>
        <dbReference type="EMBL" id="QHL90686.1"/>
    </source>
</evidence>
<dbReference type="AlphaFoldDB" id="A0A7Z2NWF3"/>
<gene>
    <name evidence="4" type="ORF">GVO57_07370</name>
</gene>
<dbReference type="EMBL" id="CP047895">
    <property type="protein sequence ID" value="QHL90686.1"/>
    <property type="molecule type" value="Genomic_DNA"/>
</dbReference>
<feature type="domain" description="Integrase catalytic" evidence="2">
    <location>
        <begin position="166"/>
        <end position="354"/>
    </location>
</feature>
<organism evidence="4 5">
    <name type="scientific">Sphingomonas changnyeongensis</name>
    <dbReference type="NCBI Taxonomy" id="2698679"/>
    <lineage>
        <taxon>Bacteria</taxon>
        <taxon>Pseudomonadati</taxon>
        <taxon>Pseudomonadota</taxon>
        <taxon>Alphaproteobacteria</taxon>
        <taxon>Sphingomonadales</taxon>
        <taxon>Sphingomonadaceae</taxon>
        <taxon>Sphingomonas</taxon>
    </lineage>
</organism>
<keyword evidence="5" id="KW-1185">Reference proteome</keyword>
<dbReference type="KEGG" id="schy:GVO57_07370"/>
<dbReference type="InterPro" id="IPR001584">
    <property type="entry name" value="Integrase_cat-core"/>
</dbReference>
<dbReference type="InterPro" id="IPR036397">
    <property type="entry name" value="RNaseH_sf"/>
</dbReference>
<dbReference type="PROSITE" id="PS50994">
    <property type="entry name" value="INTEGRASE"/>
    <property type="match status" value="1"/>
</dbReference>
<protein>
    <submittedName>
        <fullName evidence="4">DDE-type integrase/transposase/recombinase</fullName>
    </submittedName>
</protein>
<dbReference type="Proteomes" id="UP000464468">
    <property type="component" value="Chromosome"/>
</dbReference>
<feature type="domain" description="HTH Mu-type" evidence="3">
    <location>
        <begin position="7"/>
        <end position="73"/>
    </location>
</feature>
<dbReference type="InterPro" id="IPR012337">
    <property type="entry name" value="RNaseH-like_sf"/>
</dbReference>
<dbReference type="InterPro" id="IPR003314">
    <property type="entry name" value="Mu-type_HTH"/>
</dbReference>
<dbReference type="InterPro" id="IPR009061">
    <property type="entry name" value="DNA-bd_dom_put_sf"/>
</dbReference>
<accession>A0A7Z2NWF3</accession>
<dbReference type="RefSeq" id="WP_160592613.1">
    <property type="nucleotide sequence ID" value="NZ_CP047895.1"/>
</dbReference>
<reference evidence="4 5" key="1">
    <citation type="submission" date="2020-01" db="EMBL/GenBank/DDBJ databases">
        <title>Sphingomonas sp. C33 whole genome sequece.</title>
        <authorList>
            <person name="Park C."/>
        </authorList>
    </citation>
    <scope>NUCLEOTIDE SEQUENCE [LARGE SCALE GENOMIC DNA]</scope>
    <source>
        <strain evidence="4 5">C33</strain>
    </source>
</reference>
<dbReference type="GO" id="GO:0015074">
    <property type="term" value="P:DNA integration"/>
    <property type="evidence" value="ECO:0007669"/>
    <property type="project" value="InterPro"/>
</dbReference>
<dbReference type="Pfam" id="PF02316">
    <property type="entry name" value="HTH_Tnp_Mu_1"/>
    <property type="match status" value="1"/>
</dbReference>
<name>A0A7Z2NWF3_9SPHN</name>
<dbReference type="SUPFAM" id="SSF50610">
    <property type="entry name" value="mu transposase, C-terminal domain"/>
    <property type="match status" value="1"/>
</dbReference>
<dbReference type="SUPFAM" id="SSF53098">
    <property type="entry name" value="Ribonuclease H-like"/>
    <property type="match status" value="1"/>
</dbReference>
<evidence type="ECO:0000313" key="5">
    <source>
        <dbReference type="Proteomes" id="UP000464468"/>
    </source>
</evidence>
<feature type="region of interest" description="Disordered" evidence="1">
    <location>
        <begin position="577"/>
        <end position="599"/>
    </location>
</feature>
<dbReference type="PANTHER" id="PTHR35004:SF6">
    <property type="entry name" value="TRANSPOSASE"/>
    <property type="match status" value="1"/>
</dbReference>
<dbReference type="PROSITE" id="PS51702">
    <property type="entry name" value="HTH_MU"/>
    <property type="match status" value="1"/>
</dbReference>
<dbReference type="InterPro" id="IPR009004">
    <property type="entry name" value="Transposase_Mu_C"/>
</dbReference>
<proteinExistence type="predicted"/>
<dbReference type="Gene3D" id="1.10.10.10">
    <property type="entry name" value="Winged helix-like DNA-binding domain superfamily/Winged helix DNA-binding domain"/>
    <property type="match status" value="1"/>
</dbReference>
<dbReference type="Pfam" id="PF00665">
    <property type="entry name" value="rve"/>
    <property type="match status" value="1"/>
</dbReference>
<evidence type="ECO:0000259" key="2">
    <source>
        <dbReference type="PROSITE" id="PS50994"/>
    </source>
</evidence>
<dbReference type="PANTHER" id="PTHR35004">
    <property type="entry name" value="TRANSPOSASE RV3428C-RELATED"/>
    <property type="match status" value="1"/>
</dbReference>
<dbReference type="Pfam" id="PF09299">
    <property type="entry name" value="Mu-transpos_C"/>
    <property type="match status" value="1"/>
</dbReference>
<evidence type="ECO:0000259" key="3">
    <source>
        <dbReference type="PROSITE" id="PS51702"/>
    </source>
</evidence>
<dbReference type="GO" id="GO:0003677">
    <property type="term" value="F:DNA binding"/>
    <property type="evidence" value="ECO:0007669"/>
    <property type="project" value="InterPro"/>
</dbReference>
<dbReference type="InterPro" id="IPR036388">
    <property type="entry name" value="WH-like_DNA-bd_sf"/>
</dbReference>
<dbReference type="Gene3D" id="2.30.30.130">
    <property type="entry name" value="Transposase, Mu, C-terminal"/>
    <property type="match status" value="1"/>
</dbReference>
<dbReference type="InterPro" id="IPR015378">
    <property type="entry name" value="Transposase-like_Mu_C"/>
</dbReference>
<dbReference type="Gene3D" id="3.30.420.10">
    <property type="entry name" value="Ribonuclease H-like superfamily/Ribonuclease H"/>
    <property type="match status" value="1"/>
</dbReference>
<sequence>MIAPGTTHLSAEQLAKLGLDGLPRTKRGIHLRAEAEGWTAIRRSGRGGGLLYALADLPAPAQVDIAERMSGDNRRRRGRPKDTDFWTRHPDVADAVEAILAEQRIAAPRVLELLETRFDELPSLRSLQRRCAMVERTKPALLASMRDPDAYKSRFRLALGRADGGVDRAHQVWELDTTKADVMTRGGRRMVLGVIDRWSRRARFLVAPSESGQSVRRLLIDTIRAWGVMPETVATDNGAGYINASIRTALDTLGIEHRICPPGSPEKKPFVERLFGTFTRERAQLLAGFAGHSVAEAQRLRAVAKKQTGRAVIVAELEPEDLQAILDAWVDGVYHQREHSALRMTPMQKWLSSPVPATAAPSEDVLRVALSALVGTHKVGKRGIQWKAGRYWTAELTPWIGRQVVVRRDEEDLGALFAFDEDGHFIGTAVNAERAGFSEADFAAEAKRQQAEWTRQARAQVRERQRGFGIDEAKQLLLRRDAERAGKLHALPLPTEQRETVAMRSIVARPAAEMPAPARLAAAWTQSEQPKRGETVAERVARTDAIIAAAERGDTVDPDELRRARLFTASSQYRAEKLITGDFAPTPSRPAGPHPEERT</sequence>
<dbReference type="SUPFAM" id="SSF46955">
    <property type="entry name" value="Putative DNA-binding domain"/>
    <property type="match status" value="1"/>
</dbReference>
<evidence type="ECO:0000256" key="1">
    <source>
        <dbReference type="SAM" id="MobiDB-lite"/>
    </source>
</evidence>